<sequence>MSPRSPETVENWWRKTCGKHRPKGQIKKWWPTHWGWPTNPSPIMSRDWNRATERQGRDKLWLNWTYVELTQHNPRVYPEVYPEVYLQVQEEPSLSVVSSIIRVGSFLDEGAGSEVELEGEGGGAGSRNGVGRRARACSGVRAGRNGERRGREVAGRRRAATPMPGRASGRAWEPERSRVPRPRLFSGARRPKRRAARAGRGGEAARGEPDASEGIGEGLGVGTEACAPPAPRPRLFWGARRPKWAGGGGHHGHVWRWAPERAPRLRVFWVGERRPKKHGARGGAKVRSTAKPLAGLWETGDGHGEREAGATGPQVHNFIKIFLKIMDEIWKSSISSASSRQKLTGTYQKVQPGGEAEYSRISSACSRRELAGTYQKVEVLLIHHPREFGAAGIEAGARSSNIQSQSRWSLCDHSKSRRAIYTRGVLGRVKGQMPRVTSLSGADERGTSQVGGSNGVGFGPREAIETYAKRFTLGEGQRSNDEGHKFERKIGGADEHTTSQMFERAKG</sequence>
<dbReference type="AlphaFoldDB" id="A0AAD7NVK7"/>
<proteinExistence type="predicted"/>
<reference evidence="2" key="1">
    <citation type="submission" date="2023-03" db="EMBL/GenBank/DDBJ databases">
        <title>Massive genome expansion in bonnet fungi (Mycena s.s.) driven by repeated elements and novel gene families across ecological guilds.</title>
        <authorList>
            <consortium name="Lawrence Berkeley National Laboratory"/>
            <person name="Harder C.B."/>
            <person name="Miyauchi S."/>
            <person name="Viragh M."/>
            <person name="Kuo A."/>
            <person name="Thoen E."/>
            <person name="Andreopoulos B."/>
            <person name="Lu D."/>
            <person name="Skrede I."/>
            <person name="Drula E."/>
            <person name="Henrissat B."/>
            <person name="Morin E."/>
            <person name="Kohler A."/>
            <person name="Barry K."/>
            <person name="LaButti K."/>
            <person name="Morin E."/>
            <person name="Salamov A."/>
            <person name="Lipzen A."/>
            <person name="Mereny Z."/>
            <person name="Hegedus B."/>
            <person name="Baldrian P."/>
            <person name="Stursova M."/>
            <person name="Weitz H."/>
            <person name="Taylor A."/>
            <person name="Grigoriev I.V."/>
            <person name="Nagy L.G."/>
            <person name="Martin F."/>
            <person name="Kauserud H."/>
        </authorList>
    </citation>
    <scope>NUCLEOTIDE SEQUENCE</scope>
    <source>
        <strain evidence="2">CBHHK188m</strain>
    </source>
</reference>
<dbReference type="EMBL" id="JARJLG010000011">
    <property type="protein sequence ID" value="KAJ7776930.1"/>
    <property type="molecule type" value="Genomic_DNA"/>
</dbReference>
<keyword evidence="3" id="KW-1185">Reference proteome</keyword>
<feature type="region of interest" description="Disordered" evidence="1">
    <location>
        <begin position="471"/>
        <end position="507"/>
    </location>
</feature>
<organism evidence="2 3">
    <name type="scientific">Mycena maculata</name>
    <dbReference type="NCBI Taxonomy" id="230809"/>
    <lineage>
        <taxon>Eukaryota</taxon>
        <taxon>Fungi</taxon>
        <taxon>Dikarya</taxon>
        <taxon>Basidiomycota</taxon>
        <taxon>Agaricomycotina</taxon>
        <taxon>Agaricomycetes</taxon>
        <taxon>Agaricomycetidae</taxon>
        <taxon>Agaricales</taxon>
        <taxon>Marasmiineae</taxon>
        <taxon>Mycenaceae</taxon>
        <taxon>Mycena</taxon>
    </lineage>
</organism>
<protein>
    <submittedName>
        <fullName evidence="2">Uncharacterized protein</fullName>
    </submittedName>
</protein>
<evidence type="ECO:0000256" key="1">
    <source>
        <dbReference type="SAM" id="MobiDB-lite"/>
    </source>
</evidence>
<feature type="region of interest" description="Disordered" evidence="1">
    <location>
        <begin position="114"/>
        <end position="133"/>
    </location>
</feature>
<gene>
    <name evidence="2" type="ORF">DFH07DRAFT_979162</name>
</gene>
<comment type="caution">
    <text evidence="2">The sequence shown here is derived from an EMBL/GenBank/DDBJ whole genome shotgun (WGS) entry which is preliminary data.</text>
</comment>
<evidence type="ECO:0000313" key="3">
    <source>
        <dbReference type="Proteomes" id="UP001215280"/>
    </source>
</evidence>
<name>A0AAD7NVK7_9AGAR</name>
<feature type="region of interest" description="Disordered" evidence="1">
    <location>
        <begin position="434"/>
        <end position="459"/>
    </location>
</feature>
<feature type="region of interest" description="Disordered" evidence="1">
    <location>
        <begin position="139"/>
        <end position="229"/>
    </location>
</feature>
<feature type="compositionally biased region" description="Basic and acidic residues" evidence="1">
    <location>
        <begin position="144"/>
        <end position="155"/>
    </location>
</feature>
<dbReference type="Proteomes" id="UP001215280">
    <property type="component" value="Unassembled WGS sequence"/>
</dbReference>
<feature type="compositionally biased region" description="Basic and acidic residues" evidence="1">
    <location>
        <begin position="478"/>
        <end position="507"/>
    </location>
</feature>
<evidence type="ECO:0000313" key="2">
    <source>
        <dbReference type="EMBL" id="KAJ7776930.1"/>
    </source>
</evidence>
<accession>A0AAD7NVK7</accession>